<accession>A0A8S3EWF9</accession>
<dbReference type="PANTHER" id="PTHR12587">
    <property type="entry name" value="LAR INTERACTING PROTEIN LIP -RELATED PROTEIN"/>
    <property type="match status" value="1"/>
</dbReference>
<dbReference type="CDD" id="cd09565">
    <property type="entry name" value="SAM_liprin-alpha1_2_3_4_repeat2"/>
    <property type="match status" value="1"/>
</dbReference>
<feature type="domain" description="SAM" evidence="3">
    <location>
        <begin position="214"/>
        <end position="245"/>
    </location>
</feature>
<dbReference type="InterPro" id="IPR029515">
    <property type="entry name" value="Liprin"/>
</dbReference>
<sequence>MTESTTSGLISLGKTEFDRRIKKKHELLDDVIQNNRPFPLWDGATVVAWLELWVKMPAWYVAACRANVKSGAIMAELNDEEIQRQIGISNPLHRLKLRLAIQEIINLTSPEGPRTSVTSLAFGEMNHEWIGNEWLPSLGLQQYRSCFMECLVDARMLEHLNKKDLSKQLKMVDSFHRTSFHYGIMALKRINYDKKELDRRREESLNENRDVIVWSNDRVIQWLTTIQGLKEYANNLAESGVHGGL</sequence>
<evidence type="ECO:0000313" key="5">
    <source>
        <dbReference type="Proteomes" id="UP000681967"/>
    </source>
</evidence>
<dbReference type="Pfam" id="PF07647">
    <property type="entry name" value="SAM_2"/>
    <property type="match status" value="1"/>
</dbReference>
<evidence type="ECO:0000259" key="3">
    <source>
        <dbReference type="PROSITE" id="PS50105"/>
    </source>
</evidence>
<feature type="domain" description="SAM" evidence="3">
    <location>
        <begin position="133"/>
        <end position="190"/>
    </location>
</feature>
<dbReference type="PANTHER" id="PTHR12587:SF20">
    <property type="entry name" value="LIPRIN-ALPHA, ISOFORM E"/>
    <property type="match status" value="1"/>
</dbReference>
<dbReference type="Proteomes" id="UP000681967">
    <property type="component" value="Unassembled WGS sequence"/>
</dbReference>
<gene>
    <name evidence="4" type="ORF">BYL167_LOCUS62908</name>
</gene>
<reference evidence="4" key="1">
    <citation type="submission" date="2021-02" db="EMBL/GenBank/DDBJ databases">
        <authorList>
            <person name="Nowell W R."/>
        </authorList>
    </citation>
    <scope>NUCLEOTIDE SEQUENCE</scope>
</reference>
<dbReference type="GO" id="GO:0050808">
    <property type="term" value="P:synapse organization"/>
    <property type="evidence" value="ECO:0007669"/>
    <property type="project" value="TreeGrafter"/>
</dbReference>
<dbReference type="InterPro" id="IPR037621">
    <property type="entry name" value="LIP-1_SAM_2"/>
</dbReference>
<dbReference type="Pfam" id="PF00536">
    <property type="entry name" value="SAM_1"/>
    <property type="match status" value="2"/>
</dbReference>
<organism evidence="4 5">
    <name type="scientific">Rotaria magnacalcarata</name>
    <dbReference type="NCBI Taxonomy" id="392030"/>
    <lineage>
        <taxon>Eukaryota</taxon>
        <taxon>Metazoa</taxon>
        <taxon>Spiralia</taxon>
        <taxon>Gnathifera</taxon>
        <taxon>Rotifera</taxon>
        <taxon>Eurotatoria</taxon>
        <taxon>Bdelloidea</taxon>
        <taxon>Philodinida</taxon>
        <taxon>Philodinidae</taxon>
        <taxon>Rotaria</taxon>
    </lineage>
</organism>
<comment type="caution">
    <text evidence="4">The sequence shown here is derived from an EMBL/GenBank/DDBJ whole genome shotgun (WGS) entry which is preliminary data.</text>
</comment>
<dbReference type="GO" id="GO:0048786">
    <property type="term" value="C:presynaptic active zone"/>
    <property type="evidence" value="ECO:0007669"/>
    <property type="project" value="TreeGrafter"/>
</dbReference>
<keyword evidence="1" id="KW-0677">Repeat</keyword>
<feature type="non-terminal residue" evidence="4">
    <location>
        <position position="1"/>
    </location>
</feature>
<proteinExistence type="predicted"/>
<dbReference type="SUPFAM" id="SSF47769">
    <property type="entry name" value="SAM/Pointed domain"/>
    <property type="match status" value="3"/>
</dbReference>
<dbReference type="AlphaFoldDB" id="A0A8S3EWF9"/>
<dbReference type="InterPro" id="IPR001660">
    <property type="entry name" value="SAM"/>
</dbReference>
<evidence type="ECO:0000256" key="2">
    <source>
        <dbReference type="ARBA" id="ARBA00023054"/>
    </source>
</evidence>
<dbReference type="Gene3D" id="1.10.150.50">
    <property type="entry name" value="Transcription Factor, Ets-1"/>
    <property type="match status" value="3"/>
</dbReference>
<protein>
    <recommendedName>
        <fullName evidence="3">SAM domain-containing protein</fullName>
    </recommendedName>
</protein>
<dbReference type="InterPro" id="IPR013761">
    <property type="entry name" value="SAM/pointed_sf"/>
</dbReference>
<evidence type="ECO:0000313" key="4">
    <source>
        <dbReference type="EMBL" id="CAF5089092.1"/>
    </source>
</evidence>
<dbReference type="PROSITE" id="PS50105">
    <property type="entry name" value="SAM_DOMAIN"/>
    <property type="match status" value="3"/>
</dbReference>
<name>A0A8S3EWF9_9BILA</name>
<dbReference type="SMART" id="SM00454">
    <property type="entry name" value="SAM"/>
    <property type="match status" value="2"/>
</dbReference>
<dbReference type="FunFam" id="1.10.150.50:FF:000002">
    <property type="entry name" value="PTPRF interacting protein alpha 1"/>
    <property type="match status" value="1"/>
</dbReference>
<evidence type="ECO:0000256" key="1">
    <source>
        <dbReference type="ARBA" id="ARBA00022737"/>
    </source>
</evidence>
<keyword evidence="2" id="KW-0175">Coiled coil</keyword>
<dbReference type="EMBL" id="CAJOBH010235553">
    <property type="protein sequence ID" value="CAF5089092.1"/>
    <property type="molecule type" value="Genomic_DNA"/>
</dbReference>
<feature type="domain" description="SAM" evidence="3">
    <location>
        <begin position="41"/>
        <end position="107"/>
    </location>
</feature>